<dbReference type="Proteomes" id="UP001050808">
    <property type="component" value="Unassembled WGS sequence"/>
</dbReference>
<accession>A0ABQ3QRD2</accession>
<keyword evidence="2" id="KW-1185">Reference proteome</keyword>
<protein>
    <submittedName>
        <fullName evidence="1">Uncharacterized protein</fullName>
    </submittedName>
</protein>
<reference evidence="1" key="1">
    <citation type="submission" date="2024-05" db="EMBL/GenBank/DDBJ databases">
        <title>Whole genome shotgun sequence of Streptomyces violascens NBRC 12920.</title>
        <authorList>
            <person name="Komaki H."/>
            <person name="Tamura T."/>
        </authorList>
    </citation>
    <scope>NUCLEOTIDE SEQUENCE</scope>
    <source>
        <strain evidence="1">NBRC 12920</strain>
    </source>
</reference>
<evidence type="ECO:0000313" key="2">
    <source>
        <dbReference type="Proteomes" id="UP001050808"/>
    </source>
</evidence>
<gene>
    <name evidence="1" type="ORF">Sviol_42230</name>
</gene>
<dbReference type="EMBL" id="BNDY01000016">
    <property type="protein sequence ID" value="GHI39815.1"/>
    <property type="molecule type" value="Genomic_DNA"/>
</dbReference>
<name>A0ABQ3QRD2_9ACTN</name>
<sequence>MTLRHPALSAQVPQPLTAYAHPSRPPSRLAVWGGTLAPLITSVDGRVTAQPQPDGVVTNFFDAVIEPGIWSIIEWPHVPKWA</sequence>
<comment type="caution">
    <text evidence="1">The sequence shown here is derived from an EMBL/GenBank/DDBJ whole genome shotgun (WGS) entry which is preliminary data.</text>
</comment>
<evidence type="ECO:0000313" key="1">
    <source>
        <dbReference type="EMBL" id="GHI39815.1"/>
    </source>
</evidence>
<organism evidence="1 2">
    <name type="scientific">Streptomyces violascens</name>
    <dbReference type="NCBI Taxonomy" id="67381"/>
    <lineage>
        <taxon>Bacteria</taxon>
        <taxon>Bacillati</taxon>
        <taxon>Actinomycetota</taxon>
        <taxon>Actinomycetes</taxon>
        <taxon>Kitasatosporales</taxon>
        <taxon>Streptomycetaceae</taxon>
        <taxon>Streptomyces</taxon>
    </lineage>
</organism>
<proteinExistence type="predicted"/>